<gene>
    <name evidence="1" type="ORF">PYX00_003762</name>
</gene>
<organism evidence="1">
    <name type="scientific">Menopon gallinae</name>
    <name type="common">poultry shaft louse</name>
    <dbReference type="NCBI Taxonomy" id="328185"/>
    <lineage>
        <taxon>Eukaryota</taxon>
        <taxon>Metazoa</taxon>
        <taxon>Ecdysozoa</taxon>
        <taxon>Arthropoda</taxon>
        <taxon>Hexapoda</taxon>
        <taxon>Insecta</taxon>
        <taxon>Pterygota</taxon>
        <taxon>Neoptera</taxon>
        <taxon>Paraneoptera</taxon>
        <taxon>Psocodea</taxon>
        <taxon>Troctomorpha</taxon>
        <taxon>Phthiraptera</taxon>
        <taxon>Amblycera</taxon>
        <taxon>Menoponidae</taxon>
        <taxon>Menopon</taxon>
    </lineage>
</organism>
<accession>A0AAW2I384</accession>
<dbReference type="AlphaFoldDB" id="A0AAW2I384"/>
<dbReference type="EMBL" id="JARGDH010000002">
    <property type="protein sequence ID" value="KAL0276112.1"/>
    <property type="molecule type" value="Genomic_DNA"/>
</dbReference>
<evidence type="ECO:0000313" key="1">
    <source>
        <dbReference type="EMBL" id="KAL0276112.1"/>
    </source>
</evidence>
<proteinExistence type="predicted"/>
<comment type="caution">
    <text evidence="1">The sequence shown here is derived from an EMBL/GenBank/DDBJ whole genome shotgun (WGS) entry which is preliminary data.</text>
</comment>
<sequence>MSKTEPSPESDDGNDLRKNFEEFKLEESYVESVVEGDDVGRHDGDGAEDNKIYETFLETTGLSQKSILTPSRMLSNHRSCLKPKDVKHRSRVKAAAAIEKCGVSSIGGSTVKYWTEPFL</sequence>
<reference evidence="1" key="1">
    <citation type="journal article" date="2024" name="Gigascience">
        <title>Chromosome-level genome of the poultry shaft louse Menopon gallinae provides insight into the host-switching and adaptive evolution of parasitic lice.</title>
        <authorList>
            <person name="Xu Y."/>
            <person name="Ma L."/>
            <person name="Liu S."/>
            <person name="Liang Y."/>
            <person name="Liu Q."/>
            <person name="He Z."/>
            <person name="Tian L."/>
            <person name="Duan Y."/>
            <person name="Cai W."/>
            <person name="Li H."/>
            <person name="Song F."/>
        </authorList>
    </citation>
    <scope>NUCLEOTIDE SEQUENCE</scope>
    <source>
        <strain evidence="1">Cailab_2023a</strain>
    </source>
</reference>
<name>A0AAW2I384_9NEOP</name>
<protein>
    <submittedName>
        <fullName evidence="1">Uncharacterized protein</fullName>
    </submittedName>
</protein>